<proteinExistence type="predicted"/>
<dbReference type="Proteomes" id="UP000073816">
    <property type="component" value="Chromosome"/>
</dbReference>
<gene>
    <name evidence="1" type="ORF">AO498_06230</name>
</gene>
<name>A0A142ELJ8_9BACT</name>
<evidence type="ECO:0000313" key="1">
    <source>
        <dbReference type="EMBL" id="AMQ56003.1"/>
    </source>
</evidence>
<dbReference type="STRING" id="1727163.AO498_06230"/>
<dbReference type="RefSeq" id="WP_067544827.1">
    <property type="nucleotide sequence ID" value="NZ_CP012836.1"/>
</dbReference>
<dbReference type="PATRIC" id="fig|1727163.4.peg.1294"/>
<keyword evidence="2" id="KW-1185">Reference proteome</keyword>
<organism evidence="1 2">
    <name type="scientific">Algoriphagus sanaruensis</name>
    <dbReference type="NCBI Taxonomy" id="1727163"/>
    <lineage>
        <taxon>Bacteria</taxon>
        <taxon>Pseudomonadati</taxon>
        <taxon>Bacteroidota</taxon>
        <taxon>Cytophagia</taxon>
        <taxon>Cytophagales</taxon>
        <taxon>Cyclobacteriaceae</taxon>
        <taxon>Algoriphagus</taxon>
    </lineage>
</organism>
<dbReference type="AlphaFoldDB" id="A0A142ELJ8"/>
<dbReference type="EMBL" id="CP012836">
    <property type="protein sequence ID" value="AMQ56003.1"/>
    <property type="molecule type" value="Genomic_DNA"/>
</dbReference>
<evidence type="ECO:0000313" key="2">
    <source>
        <dbReference type="Proteomes" id="UP000073816"/>
    </source>
</evidence>
<reference evidence="1 2" key="2">
    <citation type="journal article" date="2016" name="Genome Announc.">
        <title>Complete Genome Sequence of Algoriphagus sp. Strain M8-2, Isolated from a Brackish Lake.</title>
        <authorList>
            <person name="Muraguchi Y."/>
            <person name="Kushimoto K."/>
            <person name="Ohtsubo Y."/>
            <person name="Suzuki T."/>
            <person name="Dohra H."/>
            <person name="Kimbara K."/>
            <person name="Shintani M."/>
        </authorList>
    </citation>
    <scope>NUCLEOTIDE SEQUENCE [LARGE SCALE GENOMIC DNA]</scope>
    <source>
        <strain evidence="1 2">M8-2</strain>
    </source>
</reference>
<reference evidence="2" key="1">
    <citation type="submission" date="2015-09" db="EMBL/GenBank/DDBJ databases">
        <title>Complete sequence of Algoriphagus sp. M8-2.</title>
        <authorList>
            <person name="Shintani M."/>
        </authorList>
    </citation>
    <scope>NUCLEOTIDE SEQUENCE [LARGE SCALE GENOMIC DNA]</scope>
    <source>
        <strain evidence="2">M8-2</strain>
    </source>
</reference>
<sequence>MKGLRIILIFFVLLLIGNSTVFGQRINFSTWTGSEEVTIRSIGSVVSSLRFNEKQRVLLANTPAITIAKNDSQVAIFEIIAPSEFDITIELQSPSFLALDGDPSKGTIPFSLQMSYSNQGLLNEISALGSSLDVPLGFTSVTLPVNEIRTGIPLPPNPELTGANRPKSTVYLFVYGTLGPIGQVSAGDYLGEVLINVYVAGGD</sequence>
<protein>
    <submittedName>
        <fullName evidence="1">Uncharacterized protein</fullName>
    </submittedName>
</protein>
<dbReference type="KEGG" id="alm:AO498_06230"/>
<dbReference type="OrthoDB" id="823704at2"/>
<accession>A0A142ELJ8</accession>